<dbReference type="Proteomes" id="UP001590951">
    <property type="component" value="Unassembled WGS sequence"/>
</dbReference>
<comment type="caution">
    <text evidence="1">The sequence shown here is derived from an EMBL/GenBank/DDBJ whole genome shotgun (WGS) entry which is preliminary data.</text>
</comment>
<proteinExistence type="predicted"/>
<dbReference type="EMBL" id="JBHFEH010000002">
    <property type="protein sequence ID" value="KAL2058363.1"/>
    <property type="molecule type" value="Genomic_DNA"/>
</dbReference>
<name>A0ABR4BKM4_9LECA</name>
<evidence type="ECO:0000313" key="1">
    <source>
        <dbReference type="EMBL" id="KAL2058363.1"/>
    </source>
</evidence>
<reference evidence="1 2" key="1">
    <citation type="submission" date="2024-09" db="EMBL/GenBank/DDBJ databases">
        <title>Rethinking Asexuality: The Enigmatic Case of Functional Sexual Genes in Lepraria (Stereocaulaceae).</title>
        <authorList>
            <person name="Doellman M."/>
            <person name="Sun Y."/>
            <person name="Barcenas-Pena A."/>
            <person name="Lumbsch H.T."/>
            <person name="Grewe F."/>
        </authorList>
    </citation>
    <scope>NUCLEOTIDE SEQUENCE [LARGE SCALE GENOMIC DNA]</scope>
    <source>
        <strain evidence="1 2">Grewe 0041</strain>
    </source>
</reference>
<accession>A0ABR4BKM4</accession>
<protein>
    <submittedName>
        <fullName evidence="1">Uncharacterized protein</fullName>
    </submittedName>
</protein>
<sequence>MKSETYTPVYSEEVAEEYSVHYNPAVHGTSGPVQVSYPTLSIPSLIGPFGSFDNALQLALLVNLFAGMNLLGLPIQFDTPTMELLQACICAYRPRPKQSGPL</sequence>
<evidence type="ECO:0000313" key="2">
    <source>
        <dbReference type="Proteomes" id="UP001590951"/>
    </source>
</evidence>
<dbReference type="Gene3D" id="3.30.560.10">
    <property type="entry name" value="Glucose Oxidase, domain 3"/>
    <property type="match status" value="1"/>
</dbReference>
<keyword evidence="2" id="KW-1185">Reference proteome</keyword>
<gene>
    <name evidence="1" type="ORF">ABVK25_001091</name>
</gene>
<organism evidence="1 2">
    <name type="scientific">Lepraria finkii</name>
    <dbReference type="NCBI Taxonomy" id="1340010"/>
    <lineage>
        <taxon>Eukaryota</taxon>
        <taxon>Fungi</taxon>
        <taxon>Dikarya</taxon>
        <taxon>Ascomycota</taxon>
        <taxon>Pezizomycotina</taxon>
        <taxon>Lecanoromycetes</taxon>
        <taxon>OSLEUM clade</taxon>
        <taxon>Lecanoromycetidae</taxon>
        <taxon>Lecanorales</taxon>
        <taxon>Lecanorineae</taxon>
        <taxon>Stereocaulaceae</taxon>
        <taxon>Lepraria</taxon>
    </lineage>
</organism>